<dbReference type="Pfam" id="PF02482">
    <property type="entry name" value="Ribosomal_S30AE"/>
    <property type="match status" value="1"/>
</dbReference>
<dbReference type="OrthoDB" id="9782252at2"/>
<dbReference type="Gene3D" id="3.30.160.100">
    <property type="entry name" value="Ribosome hibernation promotion factor-like"/>
    <property type="match status" value="1"/>
</dbReference>
<reference evidence="1 2" key="1">
    <citation type="submission" date="2014-01" db="EMBL/GenBank/DDBJ databases">
        <title>Roseivivax halodurans JCM 10272 Genome Sequencing.</title>
        <authorList>
            <person name="Lai Q."/>
            <person name="Li G."/>
            <person name="Shao Z."/>
        </authorList>
    </citation>
    <scope>NUCLEOTIDE SEQUENCE [LARGE SCALE GENOMIC DNA]</scope>
    <source>
        <strain evidence="1 2">JCM 10272</strain>
    </source>
</reference>
<dbReference type="InterPro" id="IPR012340">
    <property type="entry name" value="NA-bd_OB-fold"/>
</dbReference>
<dbReference type="AlphaFoldDB" id="X7EJ53"/>
<keyword evidence="2" id="KW-1185">Reference proteome</keyword>
<gene>
    <name evidence="1" type="ORF">OCH239_11945</name>
</gene>
<dbReference type="Proteomes" id="UP000022447">
    <property type="component" value="Unassembled WGS sequence"/>
</dbReference>
<dbReference type="STRING" id="1449350.OCH239_11945"/>
<proteinExistence type="predicted"/>
<dbReference type="SUPFAM" id="SSF50249">
    <property type="entry name" value="Nucleic acid-binding proteins"/>
    <property type="match status" value="1"/>
</dbReference>
<comment type="caution">
    <text evidence="1">The sequence shown here is derived from an EMBL/GenBank/DDBJ whole genome shotgun (WGS) entry which is preliminary data.</text>
</comment>
<accession>X7EJ53</accession>
<dbReference type="RefSeq" id="WP_037259427.1">
    <property type="nucleotide sequence ID" value="NZ_JALZ01000003.1"/>
</dbReference>
<dbReference type="eggNOG" id="COG1544">
    <property type="taxonomic scope" value="Bacteria"/>
</dbReference>
<keyword evidence="1" id="KW-0689">Ribosomal protein</keyword>
<evidence type="ECO:0000313" key="2">
    <source>
        <dbReference type="Proteomes" id="UP000022447"/>
    </source>
</evidence>
<dbReference type="EMBL" id="JALZ01000003">
    <property type="protein sequence ID" value="ETX15880.1"/>
    <property type="molecule type" value="Genomic_DNA"/>
</dbReference>
<dbReference type="SUPFAM" id="SSF69754">
    <property type="entry name" value="Ribosome binding protein Y (YfiA homologue)"/>
    <property type="match status" value="1"/>
</dbReference>
<dbReference type="CDD" id="cd00552">
    <property type="entry name" value="RaiA"/>
    <property type="match status" value="1"/>
</dbReference>
<dbReference type="GO" id="GO:0005840">
    <property type="term" value="C:ribosome"/>
    <property type="evidence" value="ECO:0007669"/>
    <property type="project" value="UniProtKB-KW"/>
</dbReference>
<dbReference type="InterPro" id="IPR036567">
    <property type="entry name" value="RHF-like"/>
</dbReference>
<dbReference type="Gene3D" id="2.40.50.140">
    <property type="entry name" value="Nucleic acid-binding proteins"/>
    <property type="match status" value="1"/>
</dbReference>
<protein>
    <submittedName>
        <fullName evidence="1">30S ribosomal protein S30</fullName>
    </submittedName>
</protein>
<organism evidence="1 2">
    <name type="scientific">Roseivivax halodurans JCM 10272</name>
    <dbReference type="NCBI Taxonomy" id="1449350"/>
    <lineage>
        <taxon>Bacteria</taxon>
        <taxon>Pseudomonadati</taxon>
        <taxon>Pseudomonadota</taxon>
        <taxon>Alphaproteobacteria</taxon>
        <taxon>Rhodobacterales</taxon>
        <taxon>Roseobacteraceae</taxon>
        <taxon>Roseivivax</taxon>
    </lineage>
</organism>
<name>X7EJ53_9RHOB</name>
<sequence>MEEPLEISWVDVQASEELERLIRERAEKMHRYFARITSARVGIEVPHRNGQGDPLGYHVSIQVGVPGQELVVNHDPGEDQKLTDPYVAVRRAFDAMDKQLETFSQKVRGDVKTHDSAPSGRVVRLFNDYGFVELIDGRELFFGEVAVTGSFAELEVGSPVEVTPADGEGAMGPQATMVRPISELQLVGEIPSRT</sequence>
<keyword evidence="1" id="KW-0687">Ribonucleoprotein</keyword>
<evidence type="ECO:0000313" key="1">
    <source>
        <dbReference type="EMBL" id="ETX15880.1"/>
    </source>
</evidence>
<dbReference type="InterPro" id="IPR003489">
    <property type="entry name" value="RHF/RaiA"/>
</dbReference>